<dbReference type="InterPro" id="IPR004263">
    <property type="entry name" value="Exostosin"/>
</dbReference>
<name>A0ABD3QBH8_9STRA</name>
<dbReference type="PANTHER" id="PTHR11062">
    <property type="entry name" value="EXOSTOSIN HEPARAN SULFATE GLYCOSYLTRANSFERASE -RELATED"/>
    <property type="match status" value="1"/>
</dbReference>
<feature type="domain" description="Exostosin GT47" evidence="2">
    <location>
        <begin position="108"/>
        <end position="388"/>
    </location>
</feature>
<sequence length="442" mass="51456">MIATCFGIPCRRLRVLSFSFTFLSFILFDRLKEAIRITTVATESALSTSKVDHVARLLETYKGGRYFVYTSENLTLPHIRAMAKDRHSVATWGRKSWRRRFKDYAVGELRFYEALENYTDSYVRTLNISEADFVLVPIPLGAAVFWGYPSDIENAFNHLLYNEPFFWTHREKHVYITNNERLFRHDMIKFFRDCCGFSYEIVTKISAGMLVNDFDPFAFMHYVIKHPDEAWSFQETKPVFRRYWSIGYSHEASDSKYNLTVASYDDWKNKELALFYRTTTGTSLYNSTQYRHALFRKNMTEAEKVLQPSAIGFQVPYFQWFNEISNAKFCLVVRGDNPSSRSFYTAIRVGCVPMVVSNALPHYQPLFPSLVNFDDFAILIDEKDFLSNPSESINHAIRSLSVFDQKRLIHGLELVQQLLVLDHSHSLFAPAFVHETVARLKG</sequence>
<accession>A0ABD3QBH8</accession>
<dbReference type="Proteomes" id="UP001516023">
    <property type="component" value="Unassembled WGS sequence"/>
</dbReference>
<dbReference type="Pfam" id="PF03016">
    <property type="entry name" value="Exostosin_GT47"/>
    <property type="match status" value="1"/>
</dbReference>
<reference evidence="3 4" key="1">
    <citation type="journal article" date="2020" name="G3 (Bethesda)">
        <title>Improved Reference Genome for Cyclotella cryptica CCMP332, a Model for Cell Wall Morphogenesis, Salinity Adaptation, and Lipid Production in Diatoms (Bacillariophyta).</title>
        <authorList>
            <person name="Roberts W.R."/>
            <person name="Downey K.M."/>
            <person name="Ruck E.C."/>
            <person name="Traller J.C."/>
            <person name="Alverson A.J."/>
        </authorList>
    </citation>
    <scope>NUCLEOTIDE SEQUENCE [LARGE SCALE GENOMIC DNA]</scope>
    <source>
        <strain evidence="3 4">CCMP332</strain>
    </source>
</reference>
<organism evidence="3 4">
    <name type="scientific">Cyclotella cryptica</name>
    <dbReference type="NCBI Taxonomy" id="29204"/>
    <lineage>
        <taxon>Eukaryota</taxon>
        <taxon>Sar</taxon>
        <taxon>Stramenopiles</taxon>
        <taxon>Ochrophyta</taxon>
        <taxon>Bacillariophyta</taxon>
        <taxon>Coscinodiscophyceae</taxon>
        <taxon>Thalassiosirophycidae</taxon>
        <taxon>Stephanodiscales</taxon>
        <taxon>Stephanodiscaceae</taxon>
        <taxon>Cyclotella</taxon>
    </lineage>
</organism>
<comment type="similarity">
    <text evidence="1">Belongs to the glycosyltransferase 47 family.</text>
</comment>
<dbReference type="PANTHER" id="PTHR11062:SF281">
    <property type="entry name" value="EXOSTOSIN-LIKE 2"/>
    <property type="match status" value="1"/>
</dbReference>
<dbReference type="EMBL" id="JABMIG020000056">
    <property type="protein sequence ID" value="KAL3797261.1"/>
    <property type="molecule type" value="Genomic_DNA"/>
</dbReference>
<dbReference type="AlphaFoldDB" id="A0ABD3QBH8"/>
<comment type="caution">
    <text evidence="3">The sequence shown here is derived from an EMBL/GenBank/DDBJ whole genome shotgun (WGS) entry which is preliminary data.</text>
</comment>
<evidence type="ECO:0000313" key="4">
    <source>
        <dbReference type="Proteomes" id="UP001516023"/>
    </source>
</evidence>
<evidence type="ECO:0000313" key="3">
    <source>
        <dbReference type="EMBL" id="KAL3797261.1"/>
    </source>
</evidence>
<gene>
    <name evidence="3" type="ORF">HJC23_004553</name>
</gene>
<keyword evidence="4" id="KW-1185">Reference proteome</keyword>
<evidence type="ECO:0000259" key="2">
    <source>
        <dbReference type="Pfam" id="PF03016"/>
    </source>
</evidence>
<dbReference type="InterPro" id="IPR040911">
    <property type="entry name" value="Exostosin_GT47"/>
</dbReference>
<proteinExistence type="inferred from homology"/>
<evidence type="ECO:0000256" key="1">
    <source>
        <dbReference type="ARBA" id="ARBA00010271"/>
    </source>
</evidence>
<protein>
    <recommendedName>
        <fullName evidence="2">Exostosin GT47 domain-containing protein</fullName>
    </recommendedName>
</protein>